<gene>
    <name evidence="6" type="primary">degT</name>
    <name evidence="6" type="ORF">NITINOP_3116</name>
</gene>
<name>A0A0S4KY19_9BACT</name>
<dbReference type="OrthoDB" id="9810913at2"/>
<evidence type="ECO:0000256" key="2">
    <source>
        <dbReference type="ARBA" id="ARBA00037999"/>
    </source>
</evidence>
<accession>A0A0S4KY19</accession>
<keyword evidence="1 4" id="KW-0663">Pyridoxal phosphate</keyword>
<proteinExistence type="inferred from homology"/>
<dbReference type="AlphaFoldDB" id="A0A0S4KY19"/>
<dbReference type="Gene3D" id="3.40.640.10">
    <property type="entry name" value="Type I PLP-dependent aspartate aminotransferase-like (Major domain)"/>
    <property type="match status" value="1"/>
</dbReference>
<dbReference type="InterPro" id="IPR015421">
    <property type="entry name" value="PyrdxlP-dep_Trfase_major"/>
</dbReference>
<evidence type="ECO:0000256" key="1">
    <source>
        <dbReference type="ARBA" id="ARBA00022898"/>
    </source>
</evidence>
<comment type="similarity">
    <text evidence="2 5">Belongs to the DegT/DnrJ/EryC1 family.</text>
</comment>
<dbReference type="RefSeq" id="WP_062487148.1">
    <property type="nucleotide sequence ID" value="NZ_LN885086.1"/>
</dbReference>
<dbReference type="PANTHER" id="PTHR30244:SF36">
    <property type="entry name" value="3-OXO-GLUCOSE-6-PHOSPHATE:GLUTAMATE AMINOTRANSFERASE"/>
    <property type="match status" value="1"/>
</dbReference>
<dbReference type="GO" id="GO:0000271">
    <property type="term" value="P:polysaccharide biosynthetic process"/>
    <property type="evidence" value="ECO:0007669"/>
    <property type="project" value="TreeGrafter"/>
</dbReference>
<dbReference type="Pfam" id="PF01041">
    <property type="entry name" value="DegT_DnrJ_EryC1"/>
    <property type="match status" value="1"/>
</dbReference>
<keyword evidence="7" id="KW-1185">Reference proteome</keyword>
<dbReference type="InterPro" id="IPR000653">
    <property type="entry name" value="DegT/StrS_aminotransferase"/>
</dbReference>
<dbReference type="GO" id="GO:0008483">
    <property type="term" value="F:transaminase activity"/>
    <property type="evidence" value="ECO:0007669"/>
    <property type="project" value="TreeGrafter"/>
</dbReference>
<organism evidence="6 7">
    <name type="scientific">Candidatus Nitrospira inopinata</name>
    <dbReference type="NCBI Taxonomy" id="1715989"/>
    <lineage>
        <taxon>Bacteria</taxon>
        <taxon>Pseudomonadati</taxon>
        <taxon>Nitrospirota</taxon>
        <taxon>Nitrospiria</taxon>
        <taxon>Nitrospirales</taxon>
        <taxon>Nitrospiraceae</taxon>
        <taxon>Nitrospira</taxon>
    </lineage>
</organism>
<protein>
    <submittedName>
        <fullName evidence="6">Pleiotropic regulatory protein</fullName>
    </submittedName>
</protein>
<evidence type="ECO:0000256" key="5">
    <source>
        <dbReference type="RuleBase" id="RU004508"/>
    </source>
</evidence>
<dbReference type="GO" id="GO:0030170">
    <property type="term" value="F:pyridoxal phosphate binding"/>
    <property type="evidence" value="ECO:0007669"/>
    <property type="project" value="UniProtKB-ARBA"/>
</dbReference>
<evidence type="ECO:0000256" key="4">
    <source>
        <dbReference type="PIRSR" id="PIRSR000390-2"/>
    </source>
</evidence>
<evidence type="ECO:0000256" key="3">
    <source>
        <dbReference type="PIRSR" id="PIRSR000390-1"/>
    </source>
</evidence>
<dbReference type="FunFam" id="3.40.640.10:FF:000089">
    <property type="entry name" value="Aminotransferase, DegT/DnrJ/EryC1/StrS family"/>
    <property type="match status" value="1"/>
</dbReference>
<dbReference type="PANTHER" id="PTHR30244">
    <property type="entry name" value="TRANSAMINASE"/>
    <property type="match status" value="1"/>
</dbReference>
<dbReference type="EMBL" id="LN885086">
    <property type="protein sequence ID" value="CUQ68088.1"/>
    <property type="molecule type" value="Genomic_DNA"/>
</dbReference>
<feature type="active site" description="Proton acceptor" evidence="3">
    <location>
        <position position="187"/>
    </location>
</feature>
<dbReference type="SUPFAM" id="SSF53383">
    <property type="entry name" value="PLP-dependent transferases"/>
    <property type="match status" value="1"/>
</dbReference>
<dbReference type="InterPro" id="IPR015422">
    <property type="entry name" value="PyrdxlP-dep_Trfase_small"/>
</dbReference>
<dbReference type="KEGG" id="nio:NITINOP_3116"/>
<evidence type="ECO:0000313" key="7">
    <source>
        <dbReference type="Proteomes" id="UP000066284"/>
    </source>
</evidence>
<dbReference type="PIRSF" id="PIRSF000390">
    <property type="entry name" value="PLP_StrS"/>
    <property type="match status" value="1"/>
</dbReference>
<sequence length="378" mass="42042">MAVPLLDLKTHHEPIREEILSALRQTFTSNQFILGPDVGKLEERVAAYCQAQHGIGVTSGTDALLLSLMALGVGPGDEVITPCYSFFATAGVVARLRAKPVFVDIDPVSFNIDPSKIEAAVTPKTKAIIPVHLYGQCAEMAPILEIARRHGFSVVEDAAQAIGSEYRDGRRACSMGTVGCLSFFPSKNLGCLGDGGMVVTNDRDLADRLKILRVHGSHPKYYHKLIGGNFRLDTIQAAVLNVKLNYLDGWTKRRQDNAERYRSLFQQSGLVRRGVVRLPEAVYRESGAKHHHIYNQFVLRVERRDELMAHLKQNEIGAEIYYPVPFHLQECFGYLGYREGDFPESERAARETIAIPIYPELTPAQQTEVVEAVASFYA</sequence>
<dbReference type="Gene3D" id="3.90.1150.10">
    <property type="entry name" value="Aspartate Aminotransferase, domain 1"/>
    <property type="match status" value="1"/>
</dbReference>
<dbReference type="CDD" id="cd00616">
    <property type="entry name" value="AHBA_syn"/>
    <property type="match status" value="1"/>
</dbReference>
<dbReference type="Proteomes" id="UP000066284">
    <property type="component" value="Chromosome 1"/>
</dbReference>
<feature type="modified residue" description="N6-(pyridoxal phosphate)lysine" evidence="4">
    <location>
        <position position="187"/>
    </location>
</feature>
<reference evidence="7" key="1">
    <citation type="submission" date="2015-09" db="EMBL/GenBank/DDBJ databases">
        <authorList>
            <person name="Daims H."/>
        </authorList>
    </citation>
    <scope>NUCLEOTIDE SEQUENCE [LARGE SCALE GENOMIC DNA]</scope>
</reference>
<dbReference type="STRING" id="1715989.NITINOP_3116"/>
<dbReference type="InterPro" id="IPR015424">
    <property type="entry name" value="PyrdxlP-dep_Trfase"/>
</dbReference>
<evidence type="ECO:0000313" key="6">
    <source>
        <dbReference type="EMBL" id="CUQ68088.1"/>
    </source>
</evidence>